<dbReference type="NCBIfam" id="NF007695">
    <property type="entry name" value="PRK10376.1"/>
    <property type="match status" value="1"/>
</dbReference>
<dbReference type="GO" id="GO:0016491">
    <property type="term" value="F:oxidoreductase activity"/>
    <property type="evidence" value="ECO:0007669"/>
    <property type="project" value="UniProtKB-KW"/>
</dbReference>
<dbReference type="GO" id="GO:0005737">
    <property type="term" value="C:cytoplasm"/>
    <property type="evidence" value="ECO:0007669"/>
    <property type="project" value="TreeGrafter"/>
</dbReference>
<dbReference type="AlphaFoldDB" id="A0A0U4BWH3"/>
<reference evidence="3 4" key="1">
    <citation type="submission" date="2015-12" db="EMBL/GenBank/DDBJ databases">
        <authorList>
            <person name="Shamseldin A."/>
            <person name="Moawad H."/>
            <person name="Abd El-Rahim W.M."/>
            <person name="Sadowsky M.J."/>
        </authorList>
    </citation>
    <scope>NUCLEOTIDE SEQUENCE [LARGE SCALE GENOMIC DNA]</scope>
    <source>
        <strain evidence="3 4">DG5B</strain>
    </source>
</reference>
<protein>
    <submittedName>
        <fullName evidence="3">Oxidoreductase</fullName>
    </submittedName>
</protein>
<dbReference type="PANTHER" id="PTHR43625:SF40">
    <property type="entry name" value="ALDO-KETO REDUCTASE YAKC [NADP(+)]"/>
    <property type="match status" value="1"/>
</dbReference>
<dbReference type="Proteomes" id="UP000059542">
    <property type="component" value="Chromosome"/>
</dbReference>
<proteinExistence type="predicted"/>
<feature type="domain" description="NADP-dependent oxidoreductase" evidence="2">
    <location>
        <begin position="23"/>
        <end position="285"/>
    </location>
</feature>
<evidence type="ECO:0000313" key="4">
    <source>
        <dbReference type="Proteomes" id="UP000059542"/>
    </source>
</evidence>
<dbReference type="PANTHER" id="PTHR43625">
    <property type="entry name" value="AFLATOXIN B1 ALDEHYDE REDUCTASE"/>
    <property type="match status" value="1"/>
</dbReference>
<dbReference type="PRINTS" id="PR00069">
    <property type="entry name" value="ALDKETRDTASE"/>
</dbReference>
<dbReference type="Pfam" id="PF00248">
    <property type="entry name" value="Aldo_ket_red"/>
    <property type="match status" value="1"/>
</dbReference>
<evidence type="ECO:0000256" key="1">
    <source>
        <dbReference type="ARBA" id="ARBA00023002"/>
    </source>
</evidence>
<dbReference type="Gene3D" id="3.20.20.100">
    <property type="entry name" value="NADP-dependent oxidoreductase domain"/>
    <property type="match status" value="1"/>
</dbReference>
<accession>A0A0U4BWH3</accession>
<dbReference type="EMBL" id="CP013909">
    <property type="protein sequence ID" value="ALW84577.1"/>
    <property type="molecule type" value="Genomic_DNA"/>
</dbReference>
<dbReference type="InterPro" id="IPR023210">
    <property type="entry name" value="NADP_OxRdtase_dom"/>
</dbReference>
<dbReference type="CDD" id="cd19088">
    <property type="entry name" value="AKR_AKR13B1"/>
    <property type="match status" value="1"/>
</dbReference>
<dbReference type="InterPro" id="IPR036812">
    <property type="entry name" value="NAD(P)_OxRdtase_dom_sf"/>
</dbReference>
<organism evidence="3 4">
    <name type="scientific">Hymenobacter sedentarius</name>
    <dbReference type="NCBI Taxonomy" id="1411621"/>
    <lineage>
        <taxon>Bacteria</taxon>
        <taxon>Pseudomonadati</taxon>
        <taxon>Bacteroidota</taxon>
        <taxon>Cytophagia</taxon>
        <taxon>Cytophagales</taxon>
        <taxon>Hymenobacteraceae</taxon>
        <taxon>Hymenobacter</taxon>
    </lineage>
</organism>
<keyword evidence="1" id="KW-0560">Oxidoreductase</keyword>
<dbReference type="InterPro" id="IPR050791">
    <property type="entry name" value="Aldo-Keto_reductase"/>
</dbReference>
<dbReference type="RefSeq" id="WP_068190824.1">
    <property type="nucleotide sequence ID" value="NZ_CP013909.1"/>
</dbReference>
<gene>
    <name evidence="3" type="ORF">AUC43_05450</name>
</gene>
<name>A0A0U4BWH3_9BACT</name>
<dbReference type="SUPFAM" id="SSF51430">
    <property type="entry name" value="NAD(P)-linked oxidoreductase"/>
    <property type="match status" value="1"/>
</dbReference>
<dbReference type="InterPro" id="IPR020471">
    <property type="entry name" value="AKR"/>
</dbReference>
<evidence type="ECO:0000259" key="2">
    <source>
        <dbReference type="Pfam" id="PF00248"/>
    </source>
</evidence>
<dbReference type="STRING" id="1411621.AUC43_05450"/>
<keyword evidence="4" id="KW-1185">Reference proteome</keyword>
<dbReference type="OrthoDB" id="9773828at2"/>
<evidence type="ECO:0000313" key="3">
    <source>
        <dbReference type="EMBL" id="ALW84577.1"/>
    </source>
</evidence>
<dbReference type="KEGG" id="hyg:AUC43_05450"/>
<sequence>MATTTTSTYPTTFTLGGDLTINRLGYGAMRITGQGIWGPPADHDESIRVLQRAVELGVNFIDTADSYGPNVSEELIAEALYPYQPGLVIATKGGLLRTGPNEWPIDASPEHLEEVLHGSLKRLQLDQIDLYQLHRVDPEVPFEKTLEFLQKAQEEGLVKHIGLSEVTVEQIKKAQEYVKVVAVQNMYSIENRKWEAELTYTREQGMAFIPWYPLAGGNSEALAALGQLAHKHQATSPQIALSWLLHHSPNILLIPGTSKVKHLEENMKTADIQLSTEDMAVLDRIGA</sequence>